<dbReference type="InterPro" id="IPR043502">
    <property type="entry name" value="DNA/RNA_pol_sf"/>
</dbReference>
<dbReference type="GO" id="GO:0003824">
    <property type="term" value="F:catalytic activity"/>
    <property type="evidence" value="ECO:0007669"/>
    <property type="project" value="UniProtKB-KW"/>
</dbReference>
<keyword evidence="4" id="KW-1185">Reference proteome</keyword>
<protein>
    <recommendedName>
        <fullName evidence="2">Reverse transcriptase/retrotransposon-derived protein RNase H-like domain-containing protein</fullName>
    </recommendedName>
</protein>
<dbReference type="EMBL" id="AVOT02110000">
    <property type="protein sequence ID" value="MBW0581434.1"/>
    <property type="molecule type" value="Genomic_DNA"/>
</dbReference>
<comment type="caution">
    <text evidence="3">The sequence shown here is derived from an EMBL/GenBank/DDBJ whole genome shotgun (WGS) entry which is preliminary data.</text>
</comment>
<dbReference type="PANTHER" id="PTHR37984:SF5">
    <property type="entry name" value="PROTEIN NYNRIN-LIKE"/>
    <property type="match status" value="1"/>
</dbReference>
<dbReference type="InterPro" id="IPR050951">
    <property type="entry name" value="Retrovirus_Pol_polyprotein"/>
</dbReference>
<proteinExistence type="predicted"/>
<dbReference type="Proteomes" id="UP000765509">
    <property type="component" value="Unassembled WGS sequence"/>
</dbReference>
<dbReference type="AlphaFoldDB" id="A0A9Q3Q131"/>
<keyword evidence="1" id="KW-0511">Multifunctional enzyme</keyword>
<dbReference type="PANTHER" id="PTHR37984">
    <property type="entry name" value="PROTEIN CBG26694"/>
    <property type="match status" value="1"/>
</dbReference>
<evidence type="ECO:0000259" key="2">
    <source>
        <dbReference type="Pfam" id="PF17919"/>
    </source>
</evidence>
<feature type="domain" description="Reverse transcriptase/retrotransposon-derived protein RNase H-like" evidence="2">
    <location>
        <begin position="86"/>
        <end position="165"/>
    </location>
</feature>
<dbReference type="SUPFAM" id="SSF56672">
    <property type="entry name" value="DNA/RNA polymerases"/>
    <property type="match status" value="1"/>
</dbReference>
<gene>
    <name evidence="3" type="ORF">O181_121149</name>
</gene>
<reference evidence="3" key="1">
    <citation type="submission" date="2021-03" db="EMBL/GenBank/DDBJ databases">
        <title>Draft genome sequence of rust myrtle Austropuccinia psidii MF-1, a brazilian biotype.</title>
        <authorList>
            <person name="Quecine M.C."/>
            <person name="Pachon D.M.R."/>
            <person name="Bonatelli M.L."/>
            <person name="Correr F.H."/>
            <person name="Franceschini L.M."/>
            <person name="Leite T.F."/>
            <person name="Margarido G.R.A."/>
            <person name="Almeida C.A."/>
            <person name="Ferrarezi J.A."/>
            <person name="Labate C.A."/>
        </authorList>
    </citation>
    <scope>NUCLEOTIDE SEQUENCE</scope>
    <source>
        <strain evidence="3">MF-1</strain>
    </source>
</reference>
<sequence>MKISLKKCNFGSEELEALRNVVAGLDLGIDKRKVEVVLLEPISQNKKEMISFLGFGSYYRQNLKDFTILARSLYRICDKQKAFEMTQEKIKAHGKIRKDLTEEPLLLMSDWNIPFKLYIDACGEEFGEALHQVLIIDDKPTEGHTYYISREIKPTNARYAAREME</sequence>
<dbReference type="InterPro" id="IPR041577">
    <property type="entry name" value="RT_RNaseH_2"/>
</dbReference>
<evidence type="ECO:0000313" key="3">
    <source>
        <dbReference type="EMBL" id="MBW0581434.1"/>
    </source>
</evidence>
<name>A0A9Q3Q131_9BASI</name>
<organism evidence="3 4">
    <name type="scientific">Austropuccinia psidii MF-1</name>
    <dbReference type="NCBI Taxonomy" id="1389203"/>
    <lineage>
        <taxon>Eukaryota</taxon>
        <taxon>Fungi</taxon>
        <taxon>Dikarya</taxon>
        <taxon>Basidiomycota</taxon>
        <taxon>Pucciniomycotina</taxon>
        <taxon>Pucciniomycetes</taxon>
        <taxon>Pucciniales</taxon>
        <taxon>Sphaerophragmiaceae</taxon>
        <taxon>Austropuccinia</taxon>
    </lineage>
</organism>
<dbReference type="Pfam" id="PF17919">
    <property type="entry name" value="RT_RNaseH_2"/>
    <property type="match status" value="1"/>
</dbReference>
<dbReference type="Gene3D" id="3.30.70.270">
    <property type="match status" value="1"/>
</dbReference>
<accession>A0A9Q3Q131</accession>
<evidence type="ECO:0000256" key="1">
    <source>
        <dbReference type="ARBA" id="ARBA00023268"/>
    </source>
</evidence>
<dbReference type="InterPro" id="IPR043128">
    <property type="entry name" value="Rev_trsase/Diguanyl_cyclase"/>
</dbReference>
<evidence type="ECO:0000313" key="4">
    <source>
        <dbReference type="Proteomes" id="UP000765509"/>
    </source>
</evidence>